<dbReference type="AlphaFoldDB" id="A0A6C0BN41"/>
<accession>A0A6C0BN41</accession>
<reference evidence="1" key="1">
    <citation type="journal article" date="2020" name="Nature">
        <title>Giant virus diversity and host interactions through global metagenomics.</title>
        <authorList>
            <person name="Schulz F."/>
            <person name="Roux S."/>
            <person name="Paez-Espino D."/>
            <person name="Jungbluth S."/>
            <person name="Walsh D.A."/>
            <person name="Denef V.J."/>
            <person name="McMahon K.D."/>
            <person name="Konstantinidis K.T."/>
            <person name="Eloe-Fadrosh E.A."/>
            <person name="Kyrpides N.C."/>
            <person name="Woyke T."/>
        </authorList>
    </citation>
    <scope>NUCLEOTIDE SEQUENCE</scope>
    <source>
        <strain evidence="1">GVMAG-M-3300017651-5</strain>
    </source>
</reference>
<sequence>MKRVLMAIRRVLGLFNVCLMVCCCDCCMYSESSSNHPQDSDMKVNVSSEPQRYVYEYVNSS</sequence>
<name>A0A6C0BN41_9ZZZZ</name>
<protein>
    <submittedName>
        <fullName evidence="1">Uncharacterized protein</fullName>
    </submittedName>
</protein>
<proteinExistence type="predicted"/>
<organism evidence="1">
    <name type="scientific">viral metagenome</name>
    <dbReference type="NCBI Taxonomy" id="1070528"/>
    <lineage>
        <taxon>unclassified sequences</taxon>
        <taxon>metagenomes</taxon>
        <taxon>organismal metagenomes</taxon>
    </lineage>
</organism>
<dbReference type="EMBL" id="MN739199">
    <property type="protein sequence ID" value="QHS93181.1"/>
    <property type="molecule type" value="Genomic_DNA"/>
</dbReference>
<evidence type="ECO:0000313" key="1">
    <source>
        <dbReference type="EMBL" id="QHS93181.1"/>
    </source>
</evidence>